<feature type="region of interest" description="Disordered" evidence="1">
    <location>
        <begin position="432"/>
        <end position="471"/>
    </location>
</feature>
<gene>
    <name evidence="2" type="ORF">FSB_LOCUS35188</name>
</gene>
<evidence type="ECO:0000256" key="1">
    <source>
        <dbReference type="SAM" id="MobiDB-lite"/>
    </source>
</evidence>
<protein>
    <submittedName>
        <fullName evidence="2">Uncharacterized protein</fullName>
    </submittedName>
</protein>
<proteinExistence type="predicted"/>
<reference evidence="2" key="1">
    <citation type="submission" date="2018-02" db="EMBL/GenBank/DDBJ databases">
        <authorList>
            <person name="Cohen D.B."/>
            <person name="Kent A.D."/>
        </authorList>
    </citation>
    <scope>NUCLEOTIDE SEQUENCE</scope>
</reference>
<name>A0A2N9GYE9_FAGSY</name>
<organism evidence="2">
    <name type="scientific">Fagus sylvatica</name>
    <name type="common">Beechnut</name>
    <dbReference type="NCBI Taxonomy" id="28930"/>
    <lineage>
        <taxon>Eukaryota</taxon>
        <taxon>Viridiplantae</taxon>
        <taxon>Streptophyta</taxon>
        <taxon>Embryophyta</taxon>
        <taxon>Tracheophyta</taxon>
        <taxon>Spermatophyta</taxon>
        <taxon>Magnoliopsida</taxon>
        <taxon>eudicotyledons</taxon>
        <taxon>Gunneridae</taxon>
        <taxon>Pentapetalae</taxon>
        <taxon>rosids</taxon>
        <taxon>fabids</taxon>
        <taxon>Fagales</taxon>
        <taxon>Fagaceae</taxon>
        <taxon>Fagus</taxon>
    </lineage>
</organism>
<dbReference type="EMBL" id="OIVN01002894">
    <property type="protein sequence ID" value="SPD07306.1"/>
    <property type="molecule type" value="Genomic_DNA"/>
</dbReference>
<dbReference type="AlphaFoldDB" id="A0A2N9GYE9"/>
<evidence type="ECO:0000313" key="2">
    <source>
        <dbReference type="EMBL" id="SPD07306.1"/>
    </source>
</evidence>
<sequence>MAKTKKTQGKLARYVNTPEAMEKFRRHYGVPDDVYLEYRFWEDAITGEPGDLIIPVVAVIEGGVRFPMDPLLADFLDYFRISPSQISPNIFRIVNGVAELNRRLGFNLTVHDIIATYFLRTTQHEAFSLRPRDGTGISPVTGVPPETGNQVRFCWTVEFHMRSKRNTSRPISLILLPSKPFTTVKFCVDEYANPRSAYKLLRYIPSARSFLQCRQVRNLAEALANPANKSPPAHDIRAMAGINLKKLLPPRPQAETSEPILPLKRKRKGVPKGEASQAATPVEPDTTSAASKVPEARPVLPGVDTLPSTEDEDVEMVGPFIPARDPINAAVLAPFWAPTLEAQGERVRTDGTVLRTGGLPLVPFHLKTEAERMRREVEAYKEQAEITARERAAFDRGSVEAQTTMTKQLPGIYNEAFQVGWKALYSWESDDMPPLPPQDVLPYPNAPIGVPEEELPEVQPANDDVAGPSNS</sequence>
<feature type="region of interest" description="Disordered" evidence="1">
    <location>
        <begin position="249"/>
        <end position="292"/>
    </location>
</feature>
<accession>A0A2N9GYE9</accession>